<protein>
    <submittedName>
        <fullName evidence="1 2">Uncharacterized protein</fullName>
    </submittedName>
</protein>
<accession>B7PEC7</accession>
<dbReference type="HOGENOM" id="CLU_2362034_0_0_1"/>
<dbReference type="VEuPathDB" id="VectorBase:ISCW004550"/>
<dbReference type="InParanoid" id="B7PEC7"/>
<dbReference type="EnsemblMetazoa" id="ISCW004550-RA">
    <property type="protein sequence ID" value="ISCW004550-PA"/>
    <property type="gene ID" value="ISCW004550"/>
</dbReference>
<organism>
    <name type="scientific">Ixodes scapularis</name>
    <name type="common">Black-legged tick</name>
    <name type="synonym">Deer tick</name>
    <dbReference type="NCBI Taxonomy" id="6945"/>
    <lineage>
        <taxon>Eukaryota</taxon>
        <taxon>Metazoa</taxon>
        <taxon>Ecdysozoa</taxon>
        <taxon>Arthropoda</taxon>
        <taxon>Chelicerata</taxon>
        <taxon>Arachnida</taxon>
        <taxon>Acari</taxon>
        <taxon>Parasitiformes</taxon>
        <taxon>Ixodida</taxon>
        <taxon>Ixodoidea</taxon>
        <taxon>Ixodidae</taxon>
        <taxon>Ixodinae</taxon>
        <taxon>Ixodes</taxon>
    </lineage>
</organism>
<reference evidence="2" key="2">
    <citation type="submission" date="2020-05" db="UniProtKB">
        <authorList>
            <consortium name="EnsemblMetazoa"/>
        </authorList>
    </citation>
    <scope>IDENTIFICATION</scope>
    <source>
        <strain evidence="2">wikel</strain>
    </source>
</reference>
<dbReference type="PaxDb" id="6945-B7PEC7"/>
<dbReference type="OrthoDB" id="6418170at2759"/>
<proteinExistence type="predicted"/>
<gene>
    <name evidence="1" type="ORF">IscW_ISCW004550</name>
</gene>
<sequence length="96" mass="10896">MNGRMRTNTFNEYVHCYYKHMPELCGEEGRDFFRTYTEKMSGPLIHEHCASYTYDSTCQRGSSRAPPVPLSDGTGAVLVNLLWTVAAVELSRRLCA</sequence>
<evidence type="ECO:0000313" key="1">
    <source>
        <dbReference type="EMBL" id="EEC04949.1"/>
    </source>
</evidence>
<dbReference type="AlphaFoldDB" id="B7PEC7"/>
<dbReference type="Proteomes" id="UP000001555">
    <property type="component" value="Unassembled WGS sequence"/>
</dbReference>
<dbReference type="VEuPathDB" id="VectorBase:ISCP_026813"/>
<dbReference type="VEuPathDB" id="VectorBase:ISCI004550"/>
<dbReference type="EMBL" id="ABJB010995475">
    <property type="status" value="NOT_ANNOTATED_CDS"/>
    <property type="molecule type" value="Genomic_DNA"/>
</dbReference>
<reference evidence="1 3" key="1">
    <citation type="submission" date="2008-03" db="EMBL/GenBank/DDBJ databases">
        <title>Annotation of Ixodes scapularis.</title>
        <authorList>
            <consortium name="Ixodes scapularis Genome Project Consortium"/>
            <person name="Caler E."/>
            <person name="Hannick L.I."/>
            <person name="Bidwell S."/>
            <person name="Joardar V."/>
            <person name="Thiagarajan M."/>
            <person name="Amedeo P."/>
            <person name="Galinsky K.J."/>
            <person name="Schobel S."/>
            <person name="Inman J."/>
            <person name="Hostetler J."/>
            <person name="Miller J."/>
            <person name="Hammond M."/>
            <person name="Megy K."/>
            <person name="Lawson D."/>
            <person name="Kodira C."/>
            <person name="Sutton G."/>
            <person name="Meyer J."/>
            <person name="Hill C.A."/>
            <person name="Birren B."/>
            <person name="Nene V."/>
            <person name="Collins F."/>
            <person name="Alarcon-Chaidez F."/>
            <person name="Wikel S."/>
            <person name="Strausberg R."/>
        </authorList>
    </citation>
    <scope>NUCLEOTIDE SEQUENCE [LARGE SCALE GENOMIC DNA]</scope>
    <source>
        <strain evidence="3">Wikel</strain>
        <strain evidence="1">Wikel colony</strain>
    </source>
</reference>
<dbReference type="EMBL" id="DS694965">
    <property type="protein sequence ID" value="EEC04949.1"/>
    <property type="molecule type" value="Genomic_DNA"/>
</dbReference>
<keyword evidence="3" id="KW-1185">Reference proteome</keyword>
<name>B7PEC7_IXOSC</name>
<evidence type="ECO:0000313" key="3">
    <source>
        <dbReference type="Proteomes" id="UP000001555"/>
    </source>
</evidence>
<evidence type="ECO:0000313" key="2">
    <source>
        <dbReference type="EnsemblMetazoa" id="ISCW004550-PA"/>
    </source>
</evidence>